<dbReference type="PANTHER" id="PTHR24023">
    <property type="entry name" value="COLLAGEN ALPHA"/>
    <property type="match status" value="1"/>
</dbReference>
<dbReference type="OrthoDB" id="10037288at2759"/>
<dbReference type="Gene3D" id="3.10.250.10">
    <property type="entry name" value="SRCR-like domain"/>
    <property type="match status" value="1"/>
</dbReference>
<evidence type="ECO:0000313" key="14">
    <source>
        <dbReference type="Proteomes" id="UP000314980"/>
    </source>
</evidence>
<accession>A0A4W6E0N9</accession>
<evidence type="ECO:0000256" key="10">
    <source>
        <dbReference type="SAM" id="MobiDB-lite"/>
    </source>
</evidence>
<gene>
    <name evidence="13" type="primary">MARCO</name>
    <name evidence="15" type="synonym">marco</name>
</gene>
<proteinExistence type="predicted"/>
<dbReference type="InterPro" id="IPR001190">
    <property type="entry name" value="SRCR"/>
</dbReference>
<evidence type="ECO:0000259" key="12">
    <source>
        <dbReference type="PROSITE" id="PS50287"/>
    </source>
</evidence>
<dbReference type="InterPro" id="IPR050149">
    <property type="entry name" value="Collagen_superfamily"/>
</dbReference>
<dbReference type="SMART" id="SM00202">
    <property type="entry name" value="SR"/>
    <property type="match status" value="1"/>
</dbReference>
<evidence type="ECO:0000256" key="11">
    <source>
        <dbReference type="SAM" id="Phobius"/>
    </source>
</evidence>
<dbReference type="GO" id="GO:0030198">
    <property type="term" value="P:extracellular matrix organization"/>
    <property type="evidence" value="ECO:0007669"/>
    <property type="project" value="TreeGrafter"/>
</dbReference>
<evidence type="ECO:0000256" key="2">
    <source>
        <dbReference type="ARBA" id="ARBA00022692"/>
    </source>
</evidence>
<keyword evidence="6 9" id="KW-1015">Disulfide bond</keyword>
<reference evidence="15" key="2">
    <citation type="submission" date="2025-04" db="UniProtKB">
        <authorList>
            <consortium name="RefSeq"/>
        </authorList>
    </citation>
    <scope>IDENTIFICATION</scope>
    <source>
        <tissue evidence="15">Brain</tissue>
    </source>
</reference>
<keyword evidence="3" id="KW-0735">Signal-anchor</keyword>
<feature type="disulfide bond" evidence="9">
    <location>
        <begin position="392"/>
        <end position="402"/>
    </location>
</feature>
<feature type="transmembrane region" description="Helical" evidence="11">
    <location>
        <begin position="43"/>
        <end position="64"/>
    </location>
</feature>
<dbReference type="GeneTree" id="ENSGT00950000183074"/>
<dbReference type="Ensembl" id="ENSLCAT00010031427.1">
    <property type="protein sequence ID" value="ENSLCAP00010030736.1"/>
    <property type="gene ID" value="ENSLCAG00010014442.1"/>
</dbReference>
<evidence type="ECO:0000313" key="15">
    <source>
        <dbReference type="RefSeq" id="XP_018552128.1"/>
    </source>
</evidence>
<dbReference type="Proteomes" id="UP000694890">
    <property type="component" value="Linkage group LG1"/>
</dbReference>
<evidence type="ECO:0000256" key="4">
    <source>
        <dbReference type="ARBA" id="ARBA00022989"/>
    </source>
</evidence>
<dbReference type="GO" id="GO:0016020">
    <property type="term" value="C:membrane"/>
    <property type="evidence" value="ECO:0007669"/>
    <property type="project" value="UniProtKB-SubCell"/>
</dbReference>
<evidence type="ECO:0000256" key="7">
    <source>
        <dbReference type="ARBA" id="ARBA00023170"/>
    </source>
</evidence>
<evidence type="ECO:0000256" key="1">
    <source>
        <dbReference type="ARBA" id="ARBA00004606"/>
    </source>
</evidence>
<evidence type="ECO:0000256" key="9">
    <source>
        <dbReference type="PROSITE-ProRule" id="PRU00196"/>
    </source>
</evidence>
<reference evidence="14" key="1">
    <citation type="submission" date="2015-09" db="EMBL/GenBank/DDBJ databases">
        <authorList>
            <person name="Sai Rama Sridatta P."/>
        </authorList>
    </citation>
    <scope>NUCLEOTIDE SEQUENCE [LARGE SCALE GENOMIC DNA]</scope>
</reference>
<dbReference type="PANTHER" id="PTHR24023:SF914">
    <property type="entry name" value="OTOLIN-1"/>
    <property type="match status" value="1"/>
</dbReference>
<dbReference type="CTD" id="8685"/>
<dbReference type="KEGG" id="lcf:108897151"/>
<keyword evidence="4 11" id="KW-1133">Transmembrane helix</keyword>
<evidence type="ECO:0000256" key="6">
    <source>
        <dbReference type="ARBA" id="ARBA00023157"/>
    </source>
</evidence>
<feature type="domain" description="SRCR" evidence="12">
    <location>
        <begin position="328"/>
        <end position="423"/>
    </location>
</feature>
<comment type="subcellular location">
    <subcellularLocation>
        <location evidence="1">Membrane</location>
        <topology evidence="1">Single-pass type II membrane protein</topology>
    </subcellularLocation>
</comment>
<dbReference type="STRING" id="8187.ENSLCAP00010030736"/>
<dbReference type="FunFam" id="3.10.250.10:FF:000011">
    <property type="entry name" value="Scavenger receptor class A member 5"/>
    <property type="match status" value="1"/>
</dbReference>
<dbReference type="PROSITE" id="PS50287">
    <property type="entry name" value="SRCR_2"/>
    <property type="match status" value="1"/>
</dbReference>
<evidence type="ECO:0000256" key="3">
    <source>
        <dbReference type="ARBA" id="ARBA00022968"/>
    </source>
</evidence>
<dbReference type="Proteomes" id="UP000314980">
    <property type="component" value="Unassembled WGS sequence"/>
</dbReference>
<dbReference type="InterPro" id="IPR036772">
    <property type="entry name" value="SRCR-like_dom_sf"/>
</dbReference>
<dbReference type="InParanoid" id="A0A4W6E0N9"/>
<dbReference type="AlphaFoldDB" id="A0A4W6E0N9"/>
<dbReference type="SUPFAM" id="SSF56487">
    <property type="entry name" value="SRCR-like"/>
    <property type="match status" value="1"/>
</dbReference>
<organism evidence="13 14">
    <name type="scientific">Lates calcarifer</name>
    <name type="common">Barramundi</name>
    <name type="synonym">Holocentrus calcarifer</name>
    <dbReference type="NCBI Taxonomy" id="8187"/>
    <lineage>
        <taxon>Eukaryota</taxon>
        <taxon>Metazoa</taxon>
        <taxon>Chordata</taxon>
        <taxon>Craniata</taxon>
        <taxon>Vertebrata</taxon>
        <taxon>Euteleostomi</taxon>
        <taxon>Actinopterygii</taxon>
        <taxon>Neopterygii</taxon>
        <taxon>Teleostei</taxon>
        <taxon>Neoteleostei</taxon>
        <taxon>Acanthomorphata</taxon>
        <taxon>Carangaria</taxon>
        <taxon>Carangaria incertae sedis</taxon>
        <taxon>Centropomidae</taxon>
        <taxon>Lates</taxon>
    </lineage>
</organism>
<dbReference type="InterPro" id="IPR008160">
    <property type="entry name" value="Collagen"/>
</dbReference>
<dbReference type="Pfam" id="PF01391">
    <property type="entry name" value="Collagen"/>
    <property type="match status" value="2"/>
</dbReference>
<name>A0A4W6E0N9_LATCA</name>
<comment type="caution">
    <text evidence="9">Lacks conserved residue(s) required for the propagation of feature annotation.</text>
</comment>
<feature type="compositionally biased region" description="Low complexity" evidence="10">
    <location>
        <begin position="299"/>
        <end position="308"/>
    </location>
</feature>
<keyword evidence="2 11" id="KW-0812">Transmembrane</keyword>
<keyword evidence="8" id="KW-0325">Glycoprotein</keyword>
<feature type="region of interest" description="Disordered" evidence="10">
    <location>
        <begin position="157"/>
        <end position="332"/>
    </location>
</feature>
<keyword evidence="5 11" id="KW-0472">Membrane</keyword>
<sequence length="423" mass="43795">METSVDQVSYTQSNPLFDMSLSRNDLYTFQPDDLKPARPRRQWCFNVIVVYLILQTALNAFLLYKVFTLESSLSNSRSEKLSSNHIPLGGDQEEDNFQTLIHNNSQETKTLRNRISALQSQVNSLCVEDSQLARLKADLSLLNTSTHNLEAKLTTISLKPGLPGSPGRDGLPGHPGAPGEKGDSGIAGPPGQKGEMGLKGQPGDPGVAGQIGPRGPTGPLGPTGPRGPPGLPGAPGDQGPGAKGEKGEPGAPGPRGDKGDTGNPGQKGSSGFPGSPGLKGEKGALGNNGPPGPPGPRGPSGSSGARGLPGPPGAKGEKGDQGSPDLNVRLVPGKSRGRVEVRYNGVWGTVCDDSFDTVDGKVICKMLGFQSAIATFTASPGSGKIWLDELRCLGTESDIFNCPHSGVGVNNCQHNEDAGVHCI</sequence>
<evidence type="ECO:0000256" key="5">
    <source>
        <dbReference type="ARBA" id="ARBA00023136"/>
    </source>
</evidence>
<dbReference type="RefSeq" id="XP_018552128.1">
    <property type="nucleotide sequence ID" value="XM_018696612.2"/>
</dbReference>
<dbReference type="GeneID" id="108897151"/>
<evidence type="ECO:0000313" key="13">
    <source>
        <dbReference type="Ensembl" id="ENSLCAP00010030736.1"/>
    </source>
</evidence>
<dbReference type="GO" id="GO:0030020">
    <property type="term" value="F:extracellular matrix structural constituent conferring tensile strength"/>
    <property type="evidence" value="ECO:0007669"/>
    <property type="project" value="TreeGrafter"/>
</dbReference>
<keyword evidence="14" id="KW-1185">Reference proteome</keyword>
<dbReference type="Pfam" id="PF00530">
    <property type="entry name" value="SRCR"/>
    <property type="match status" value="1"/>
</dbReference>
<dbReference type="GO" id="GO:0005615">
    <property type="term" value="C:extracellular space"/>
    <property type="evidence" value="ECO:0007669"/>
    <property type="project" value="TreeGrafter"/>
</dbReference>
<dbReference type="PRINTS" id="PR00258">
    <property type="entry name" value="SPERACTRCPTR"/>
</dbReference>
<keyword evidence="7 15" id="KW-0675">Receptor</keyword>
<reference evidence="13" key="3">
    <citation type="submission" date="2025-05" db="UniProtKB">
        <authorList>
            <consortium name="Ensembl"/>
        </authorList>
    </citation>
    <scope>IDENTIFICATION</scope>
</reference>
<evidence type="ECO:0000256" key="8">
    <source>
        <dbReference type="ARBA" id="ARBA00023180"/>
    </source>
</evidence>
<dbReference type="GO" id="GO:0031012">
    <property type="term" value="C:extracellular matrix"/>
    <property type="evidence" value="ECO:0007669"/>
    <property type="project" value="TreeGrafter"/>
</dbReference>
<protein>
    <submittedName>
        <fullName evidence="15">Macrophage receptor MARCO</fullName>
    </submittedName>
    <submittedName>
        <fullName evidence="13">Macrophage receptor with collagenous structure</fullName>
    </submittedName>
</protein>
<dbReference type="PROSITE" id="PS00420">
    <property type="entry name" value="SRCR_1"/>
    <property type="match status" value="1"/>
</dbReference>